<keyword evidence="2" id="KW-0560">Oxidoreductase</keyword>
<evidence type="ECO:0000256" key="2">
    <source>
        <dbReference type="ARBA" id="ARBA00023002"/>
    </source>
</evidence>
<dbReference type="SUPFAM" id="SSF51735">
    <property type="entry name" value="NAD(P)-binding Rossmann-fold domains"/>
    <property type="match status" value="1"/>
</dbReference>
<dbReference type="RefSeq" id="WP_118588930.1">
    <property type="nucleotide sequence ID" value="NZ_JACOOZ010000002.1"/>
</dbReference>
<keyword evidence="5" id="KW-1185">Reference proteome</keyword>
<sequence length="255" mass="28156">MKTKTAVITGASSGIGMEFARAFARMGYSLILTARRKDRLEKLASELSVPCEIVVSDLSNELECYQLWEKISHRDINVFINNAGFGTCGNFQDTDLAKEVSMINVNIRAMHILFKKVLQKMKLQGYGRILNVASSAGLLPAGPYMATYYATKAYVTSITQAVAQELKEEGSKIYVGALCPGPVDTEFNEMADVVFALKGITPKCCVKEALMGMKKRKVIIVPSLKMKICVMGQKLLPKQSLLKIVAMQQKKKTKN</sequence>
<organism evidence="4 5">
    <name type="scientific">Eubacterium segne</name>
    <dbReference type="NCBI Taxonomy" id="2763045"/>
    <lineage>
        <taxon>Bacteria</taxon>
        <taxon>Bacillati</taxon>
        <taxon>Bacillota</taxon>
        <taxon>Clostridia</taxon>
        <taxon>Eubacteriales</taxon>
        <taxon>Eubacteriaceae</taxon>
        <taxon>Eubacterium</taxon>
    </lineage>
</organism>
<dbReference type="PRINTS" id="PR00081">
    <property type="entry name" value="GDHRDH"/>
</dbReference>
<dbReference type="PANTHER" id="PTHR44196">
    <property type="entry name" value="DEHYDROGENASE/REDUCTASE SDR FAMILY MEMBER 7B"/>
    <property type="match status" value="1"/>
</dbReference>
<accession>A0ABR7F0A9</accession>
<evidence type="ECO:0000256" key="3">
    <source>
        <dbReference type="RuleBase" id="RU000363"/>
    </source>
</evidence>
<dbReference type="Gene3D" id="3.40.50.720">
    <property type="entry name" value="NAD(P)-binding Rossmann-like Domain"/>
    <property type="match status" value="1"/>
</dbReference>
<evidence type="ECO:0000256" key="1">
    <source>
        <dbReference type="ARBA" id="ARBA00006484"/>
    </source>
</evidence>
<dbReference type="InterPro" id="IPR036291">
    <property type="entry name" value="NAD(P)-bd_dom_sf"/>
</dbReference>
<dbReference type="EMBL" id="JACOOZ010000002">
    <property type="protein sequence ID" value="MBC5667019.1"/>
    <property type="molecule type" value="Genomic_DNA"/>
</dbReference>
<protein>
    <submittedName>
        <fullName evidence="4">SDR family oxidoreductase</fullName>
    </submittedName>
</protein>
<comment type="caution">
    <text evidence="4">The sequence shown here is derived from an EMBL/GenBank/DDBJ whole genome shotgun (WGS) entry which is preliminary data.</text>
</comment>
<dbReference type="PANTHER" id="PTHR44196:SF2">
    <property type="entry name" value="SHORT-CHAIN DEHYDROGENASE-RELATED"/>
    <property type="match status" value="1"/>
</dbReference>
<dbReference type="CDD" id="cd05233">
    <property type="entry name" value="SDR_c"/>
    <property type="match status" value="1"/>
</dbReference>
<proteinExistence type="inferred from homology"/>
<evidence type="ECO:0000313" key="4">
    <source>
        <dbReference type="EMBL" id="MBC5667019.1"/>
    </source>
</evidence>
<dbReference type="InterPro" id="IPR002347">
    <property type="entry name" value="SDR_fam"/>
</dbReference>
<evidence type="ECO:0000313" key="5">
    <source>
        <dbReference type="Proteomes" id="UP000597877"/>
    </source>
</evidence>
<gene>
    <name evidence="4" type="ORF">H8S00_03305</name>
</gene>
<reference evidence="4 5" key="1">
    <citation type="submission" date="2020-08" db="EMBL/GenBank/DDBJ databases">
        <title>Genome public.</title>
        <authorList>
            <person name="Liu C."/>
            <person name="Sun Q."/>
        </authorList>
    </citation>
    <scope>NUCLEOTIDE SEQUENCE [LARGE SCALE GENOMIC DNA]</scope>
    <source>
        <strain evidence="4 5">BX4</strain>
    </source>
</reference>
<dbReference type="PIRSF" id="PIRSF000126">
    <property type="entry name" value="11-beta-HSD1"/>
    <property type="match status" value="1"/>
</dbReference>
<dbReference type="PRINTS" id="PR00080">
    <property type="entry name" value="SDRFAMILY"/>
</dbReference>
<dbReference type="Proteomes" id="UP000597877">
    <property type="component" value="Unassembled WGS sequence"/>
</dbReference>
<dbReference type="Pfam" id="PF00106">
    <property type="entry name" value="adh_short"/>
    <property type="match status" value="1"/>
</dbReference>
<comment type="similarity">
    <text evidence="1 3">Belongs to the short-chain dehydrogenases/reductases (SDR) family.</text>
</comment>
<name>A0ABR7F0A9_9FIRM</name>